<evidence type="ECO:0000313" key="3">
    <source>
        <dbReference type="Proteomes" id="UP001152798"/>
    </source>
</evidence>
<reference evidence="2" key="1">
    <citation type="submission" date="2022-01" db="EMBL/GenBank/DDBJ databases">
        <authorList>
            <person name="King R."/>
        </authorList>
    </citation>
    <scope>NUCLEOTIDE SEQUENCE</scope>
</reference>
<gene>
    <name evidence="2" type="ORF">NEZAVI_LOCUS3282</name>
</gene>
<keyword evidence="3" id="KW-1185">Reference proteome</keyword>
<dbReference type="PANTHER" id="PTHR10773:SF19">
    <property type="match status" value="1"/>
</dbReference>
<dbReference type="PANTHER" id="PTHR10773">
    <property type="entry name" value="DNA-DIRECTED RNA POLYMERASES I, II, AND III SUBUNIT RPABC2"/>
    <property type="match status" value="1"/>
</dbReference>
<feature type="compositionally biased region" description="Basic and acidic residues" evidence="1">
    <location>
        <begin position="103"/>
        <end position="117"/>
    </location>
</feature>
<sequence length="350" mass="40870">MDKIDESKSCILIKEEEMDETKSPRMRNADITIKEEITDEIEPSYMSNSDISVKEEIADEIEPFCPVIDIKEEGLPEICYDGPIHEEQEEEFIVSDEVGPTSSERDNETAPKKMRRNEEKYRRNVIRTSKVRGVEHINWAGRLILSRTTGAACNCKLQCFTKFSDDEKSEFVASLSQFKSKDEQDIFLQQLIEKHAIKHRRPRSEQPRETAASFKYFLLYRGERKRVCKIAFISFYGITEGRVRRLTDLLLKGKLPQDKRGKNPKKNTISAEVCSKIHEHISSFPTTTTYYGTKDISYLDARLDIKKMHSLFEEKYPDLGVKYEFYLAYFHANFSLRFGRPQVDRCLHKM</sequence>
<accession>A0A9P0E9K2</accession>
<dbReference type="EMBL" id="OV725077">
    <property type="protein sequence ID" value="CAH1392470.1"/>
    <property type="molecule type" value="Genomic_DNA"/>
</dbReference>
<dbReference type="AlphaFoldDB" id="A0A9P0E9K2"/>
<dbReference type="OrthoDB" id="10043029at2759"/>
<name>A0A9P0E9K2_NEZVI</name>
<evidence type="ECO:0000256" key="1">
    <source>
        <dbReference type="SAM" id="MobiDB-lite"/>
    </source>
</evidence>
<dbReference type="Proteomes" id="UP001152798">
    <property type="component" value="Chromosome 1"/>
</dbReference>
<protein>
    <submittedName>
        <fullName evidence="2">Uncharacterized protein</fullName>
    </submittedName>
</protein>
<organism evidence="2 3">
    <name type="scientific">Nezara viridula</name>
    <name type="common">Southern green stink bug</name>
    <name type="synonym">Cimex viridulus</name>
    <dbReference type="NCBI Taxonomy" id="85310"/>
    <lineage>
        <taxon>Eukaryota</taxon>
        <taxon>Metazoa</taxon>
        <taxon>Ecdysozoa</taxon>
        <taxon>Arthropoda</taxon>
        <taxon>Hexapoda</taxon>
        <taxon>Insecta</taxon>
        <taxon>Pterygota</taxon>
        <taxon>Neoptera</taxon>
        <taxon>Paraneoptera</taxon>
        <taxon>Hemiptera</taxon>
        <taxon>Heteroptera</taxon>
        <taxon>Panheteroptera</taxon>
        <taxon>Pentatomomorpha</taxon>
        <taxon>Pentatomoidea</taxon>
        <taxon>Pentatomidae</taxon>
        <taxon>Pentatominae</taxon>
        <taxon>Nezara</taxon>
    </lineage>
</organism>
<evidence type="ECO:0000313" key="2">
    <source>
        <dbReference type="EMBL" id="CAH1392470.1"/>
    </source>
</evidence>
<feature type="region of interest" description="Disordered" evidence="1">
    <location>
        <begin position="93"/>
        <end position="117"/>
    </location>
</feature>
<proteinExistence type="predicted"/>